<dbReference type="AlphaFoldDB" id="A0A9W8ZEW7"/>
<gene>
    <name evidence="3" type="ORF">N0V91_004447</name>
</gene>
<keyword evidence="2" id="KW-1133">Transmembrane helix</keyword>
<name>A0A9W8ZEW7_9PLEO</name>
<dbReference type="OrthoDB" id="5343383at2759"/>
<organism evidence="3 4">
    <name type="scientific">Didymella pomorum</name>
    <dbReference type="NCBI Taxonomy" id="749634"/>
    <lineage>
        <taxon>Eukaryota</taxon>
        <taxon>Fungi</taxon>
        <taxon>Dikarya</taxon>
        <taxon>Ascomycota</taxon>
        <taxon>Pezizomycotina</taxon>
        <taxon>Dothideomycetes</taxon>
        <taxon>Pleosporomycetidae</taxon>
        <taxon>Pleosporales</taxon>
        <taxon>Pleosporineae</taxon>
        <taxon>Didymellaceae</taxon>
        <taxon>Didymella</taxon>
    </lineage>
</organism>
<evidence type="ECO:0000313" key="3">
    <source>
        <dbReference type="EMBL" id="KAJ4406757.1"/>
    </source>
</evidence>
<evidence type="ECO:0000256" key="2">
    <source>
        <dbReference type="SAM" id="Phobius"/>
    </source>
</evidence>
<dbReference type="Proteomes" id="UP001140510">
    <property type="component" value="Unassembled WGS sequence"/>
</dbReference>
<comment type="caution">
    <text evidence="3">The sequence shown here is derived from an EMBL/GenBank/DDBJ whole genome shotgun (WGS) entry which is preliminary data.</text>
</comment>
<dbReference type="EMBL" id="JAPEVA010000025">
    <property type="protein sequence ID" value="KAJ4406757.1"/>
    <property type="molecule type" value="Genomic_DNA"/>
</dbReference>
<keyword evidence="2" id="KW-0472">Membrane</keyword>
<protein>
    <submittedName>
        <fullName evidence="3">Uncharacterized protein</fullName>
    </submittedName>
</protein>
<evidence type="ECO:0000313" key="4">
    <source>
        <dbReference type="Proteomes" id="UP001140510"/>
    </source>
</evidence>
<feature type="transmembrane region" description="Helical" evidence="2">
    <location>
        <begin position="6"/>
        <end position="27"/>
    </location>
</feature>
<feature type="region of interest" description="Disordered" evidence="1">
    <location>
        <begin position="320"/>
        <end position="380"/>
    </location>
</feature>
<keyword evidence="2" id="KW-0812">Transmembrane</keyword>
<feature type="compositionally biased region" description="Acidic residues" evidence="1">
    <location>
        <begin position="355"/>
        <end position="371"/>
    </location>
</feature>
<accession>A0A9W8ZEW7</accession>
<evidence type="ECO:0000256" key="1">
    <source>
        <dbReference type="SAM" id="MobiDB-lite"/>
    </source>
</evidence>
<sequence>MASDPLIYTLAVLTATILILFILWVALRYTKDRRARSQTTTSRLQLEQDAAYAAEHGESTVHLQCTYQPSGVPHGSNNTLLSGDADTSVGKSEDVELGVLKKKKDPREDEGDKAETWLKRGASRDNLRRIAMVGFDRDATVAAVRDYYHFLTKMYLEADRIMEPPPGGWPDITPESMRPLGKTDAAVDLLRHLPYIDDSGTRNDQRVHIVPYGPSAVWPDIARGLLSGMKPKSVLFHTEGDDGNIWPGGIPPGCIGLTDTSSNDEENDVILLLDTERNCIWWMECPTEVEHEGIWEVVTGEAERDDADLPVVVEFAALDDADDQVRSDDEEGNHSCISGKESPPTSVDEAGSLQDDAEDDEEEQGSDEEKEDNSPQWIKDEYSPSWDVAEFFDKLKRHFRQLDFVPINSTEIIEGWEERSEELVEELKIIYRKHGWPDLEVYTKEECLDEVEKNVRRIDPDRLQDEKDSD</sequence>
<proteinExistence type="predicted"/>
<reference evidence="3" key="1">
    <citation type="submission" date="2022-10" db="EMBL/GenBank/DDBJ databases">
        <title>Tapping the CABI collections for fungal endophytes: first genome assemblies for Collariella, Neodidymelliopsis, Ascochyta clinopodiicola, Didymella pomorum, Didymosphaeria variabile, Neocosmospora piperis and Neocucurbitaria cava.</title>
        <authorList>
            <person name="Hill R."/>
        </authorList>
    </citation>
    <scope>NUCLEOTIDE SEQUENCE</scope>
    <source>
        <strain evidence="3">IMI 355091</strain>
    </source>
</reference>
<keyword evidence="4" id="KW-1185">Reference proteome</keyword>